<evidence type="ECO:0000256" key="5">
    <source>
        <dbReference type="ARBA" id="ARBA00022884"/>
    </source>
</evidence>
<evidence type="ECO:0000313" key="11">
    <source>
        <dbReference type="Proteomes" id="UP001156664"/>
    </source>
</evidence>
<dbReference type="SMART" id="SM00363">
    <property type="entry name" value="S4"/>
    <property type="match status" value="1"/>
</dbReference>
<evidence type="ECO:0000256" key="1">
    <source>
        <dbReference type="ARBA" id="ARBA00000381"/>
    </source>
</evidence>
<dbReference type="InterPro" id="IPR006145">
    <property type="entry name" value="PsdUridine_synth_RsuA/RluA"/>
</dbReference>
<keyword evidence="11" id="KW-1185">Reference proteome</keyword>
<organism evidence="10 11">
    <name type="scientific">Limnobacter litoralis</name>
    <dbReference type="NCBI Taxonomy" id="481366"/>
    <lineage>
        <taxon>Bacteria</taxon>
        <taxon>Pseudomonadati</taxon>
        <taxon>Pseudomonadota</taxon>
        <taxon>Betaproteobacteria</taxon>
        <taxon>Burkholderiales</taxon>
        <taxon>Burkholderiaceae</taxon>
        <taxon>Limnobacter</taxon>
    </lineage>
</organism>
<reference evidence="11" key="1">
    <citation type="journal article" date="2019" name="Int. J. Syst. Evol. Microbiol.">
        <title>The Global Catalogue of Microorganisms (GCM) 10K type strain sequencing project: providing services to taxonomists for standard genome sequencing and annotation.</title>
        <authorList>
            <consortium name="The Broad Institute Genomics Platform"/>
            <consortium name="The Broad Institute Genome Sequencing Center for Infectious Disease"/>
            <person name="Wu L."/>
            <person name="Ma J."/>
        </authorList>
    </citation>
    <scope>NUCLEOTIDE SEQUENCE [LARGE SCALE GENOMIC DNA]</scope>
    <source>
        <strain evidence="11">NBRC 105857</strain>
    </source>
</reference>
<keyword evidence="4" id="KW-0698">rRNA processing</keyword>
<keyword evidence="5 7" id="KW-0694">RNA-binding</keyword>
<dbReference type="InterPro" id="IPR002942">
    <property type="entry name" value="S4_RNA-bd"/>
</dbReference>
<dbReference type="PROSITE" id="PS50889">
    <property type="entry name" value="S4"/>
    <property type="match status" value="1"/>
</dbReference>
<protein>
    <recommendedName>
        <fullName evidence="8">Pseudouridine synthase</fullName>
        <ecNumber evidence="8">5.4.99.-</ecNumber>
    </recommendedName>
</protein>
<dbReference type="Pfam" id="PF01479">
    <property type="entry name" value="S4"/>
    <property type="match status" value="1"/>
</dbReference>
<feature type="domain" description="RNA-binding S4" evidence="9">
    <location>
        <begin position="24"/>
        <end position="83"/>
    </location>
</feature>
<evidence type="ECO:0000256" key="3">
    <source>
        <dbReference type="ARBA" id="ARBA00010876"/>
    </source>
</evidence>
<dbReference type="InterPro" id="IPR050188">
    <property type="entry name" value="RluA_PseudoU_synthase"/>
</dbReference>
<accession>A0ABQ5YP45</accession>
<dbReference type="InterPro" id="IPR006224">
    <property type="entry name" value="PsdUridine_synth_RluA-like_CS"/>
</dbReference>
<dbReference type="Gene3D" id="3.10.290.10">
    <property type="entry name" value="RNA-binding S4 domain"/>
    <property type="match status" value="1"/>
</dbReference>
<dbReference type="PANTHER" id="PTHR21600:SF92">
    <property type="entry name" value="RIBOSOMAL LARGE SUBUNIT PSEUDOURIDINE SYNTHASE C"/>
    <property type="match status" value="1"/>
</dbReference>
<comment type="similarity">
    <text evidence="3 8">Belongs to the pseudouridine synthase RluA family.</text>
</comment>
<comment type="catalytic activity">
    <reaction evidence="1">
        <text>uridine(955/2504/2580) in 23S rRNA = pseudouridine(955/2504/2580) in 23S rRNA</text>
        <dbReference type="Rhea" id="RHEA:42528"/>
        <dbReference type="Rhea" id="RHEA-COMP:10099"/>
        <dbReference type="Rhea" id="RHEA-COMP:10100"/>
        <dbReference type="ChEBI" id="CHEBI:65314"/>
        <dbReference type="ChEBI" id="CHEBI:65315"/>
        <dbReference type="EC" id="5.4.99.24"/>
    </reaction>
</comment>
<comment type="function">
    <text evidence="2">Responsible for synthesis of pseudouridine from uracil at positions 955, 2504 and 2580 in 23S ribosomal RNA.</text>
</comment>
<evidence type="ECO:0000256" key="8">
    <source>
        <dbReference type="RuleBase" id="RU362028"/>
    </source>
</evidence>
<evidence type="ECO:0000256" key="6">
    <source>
        <dbReference type="ARBA" id="ARBA00023235"/>
    </source>
</evidence>
<dbReference type="NCBIfam" id="TIGR00005">
    <property type="entry name" value="rluA_subfam"/>
    <property type="match status" value="1"/>
</dbReference>
<evidence type="ECO:0000259" key="9">
    <source>
        <dbReference type="SMART" id="SM00363"/>
    </source>
</evidence>
<dbReference type="Proteomes" id="UP001156664">
    <property type="component" value="Unassembled WGS sequence"/>
</dbReference>
<dbReference type="InterPro" id="IPR036986">
    <property type="entry name" value="S4_RNA-bd_sf"/>
</dbReference>
<dbReference type="InterPro" id="IPR006225">
    <property type="entry name" value="PsdUridine_synth_RluC/D"/>
</dbReference>
<dbReference type="EMBL" id="BSOJ01000009">
    <property type="protein sequence ID" value="GLR25889.1"/>
    <property type="molecule type" value="Genomic_DNA"/>
</dbReference>
<dbReference type="SUPFAM" id="SSF55174">
    <property type="entry name" value="Alpha-L RNA-binding motif"/>
    <property type="match status" value="1"/>
</dbReference>
<dbReference type="PROSITE" id="PS01129">
    <property type="entry name" value="PSI_RLU"/>
    <property type="match status" value="1"/>
</dbReference>
<dbReference type="SUPFAM" id="SSF55120">
    <property type="entry name" value="Pseudouridine synthase"/>
    <property type="match status" value="1"/>
</dbReference>
<dbReference type="Pfam" id="PF00849">
    <property type="entry name" value="PseudoU_synth_2"/>
    <property type="match status" value="1"/>
</dbReference>
<evidence type="ECO:0000313" key="10">
    <source>
        <dbReference type="EMBL" id="GLR25889.1"/>
    </source>
</evidence>
<gene>
    <name evidence="10" type="primary">rluC</name>
    <name evidence="10" type="ORF">GCM10007875_09770</name>
</gene>
<comment type="caution">
    <text evidence="10">The sequence shown here is derived from an EMBL/GenBank/DDBJ whole genome shotgun (WGS) entry which is preliminary data.</text>
</comment>
<dbReference type="CDD" id="cd02869">
    <property type="entry name" value="PseudoU_synth_RluA_like"/>
    <property type="match status" value="1"/>
</dbReference>
<comment type="catalytic activity">
    <reaction evidence="8">
        <text>a uridine in RNA = a pseudouridine in RNA</text>
        <dbReference type="Rhea" id="RHEA:48348"/>
        <dbReference type="Rhea" id="RHEA-COMP:12068"/>
        <dbReference type="Rhea" id="RHEA-COMP:12069"/>
        <dbReference type="ChEBI" id="CHEBI:65314"/>
        <dbReference type="ChEBI" id="CHEBI:65315"/>
    </reaction>
</comment>
<evidence type="ECO:0000256" key="2">
    <source>
        <dbReference type="ARBA" id="ARBA00002876"/>
    </source>
</evidence>
<dbReference type="InterPro" id="IPR020103">
    <property type="entry name" value="PsdUridine_synth_cat_dom_sf"/>
</dbReference>
<keyword evidence="6 8" id="KW-0413">Isomerase</keyword>
<dbReference type="Gene3D" id="3.30.2350.10">
    <property type="entry name" value="Pseudouridine synthase"/>
    <property type="match status" value="1"/>
</dbReference>
<evidence type="ECO:0000256" key="4">
    <source>
        <dbReference type="ARBA" id="ARBA00022552"/>
    </source>
</evidence>
<name>A0ABQ5YP45_9BURK</name>
<proteinExistence type="inferred from homology"/>
<dbReference type="CDD" id="cd00165">
    <property type="entry name" value="S4"/>
    <property type="match status" value="1"/>
</dbReference>
<dbReference type="EC" id="5.4.99.-" evidence="8"/>
<dbReference type="RefSeq" id="WP_284280330.1">
    <property type="nucleotide sequence ID" value="NZ_BSOJ01000009.1"/>
</dbReference>
<evidence type="ECO:0000256" key="7">
    <source>
        <dbReference type="PROSITE-ProRule" id="PRU00182"/>
    </source>
</evidence>
<sequence>MKTQEKPNPDHAIVLEIDENSQDQRIDNFLVKICKGVPKAHLFRIIRSGEVRVNSKRVEAKHKLGVGDKVRIPPIKTLVDQTPEGNTSGNVQNLDRLARSAESIPILFEDDHLLVINKPSGTAVHGGSGVSLGIIEQMRALARFNSIQLELVHRIDRETSGVLIIAKKRSALRALQAQLRERSWKKYYQTLVLGRWPKSLNRVELSLTKVQGGENEKKVFVDPGGDKAITLFKPIQCFSSFNSDFTLLQAQILTGRTHQIRVHTSASGFPIAGDDRYGDFATNKYLVKFGLKRMFLHAARIQLVHPATNETIVLEAPLAPELEKFIQSLDRADSK</sequence>
<dbReference type="PANTHER" id="PTHR21600">
    <property type="entry name" value="MITOCHONDRIAL RNA PSEUDOURIDINE SYNTHASE"/>
    <property type="match status" value="1"/>
</dbReference>